<feature type="transmembrane region" description="Helical" evidence="9">
    <location>
        <begin position="12"/>
        <end position="29"/>
    </location>
</feature>
<feature type="region of interest" description="Disordered" evidence="8">
    <location>
        <begin position="374"/>
        <end position="395"/>
    </location>
</feature>
<feature type="transmembrane region" description="Helical" evidence="9">
    <location>
        <begin position="323"/>
        <end position="350"/>
    </location>
</feature>
<evidence type="ECO:0000256" key="5">
    <source>
        <dbReference type="ARBA" id="ARBA00022692"/>
    </source>
</evidence>
<dbReference type="PANTHER" id="PTHR21716">
    <property type="entry name" value="TRANSMEMBRANE PROTEIN"/>
    <property type="match status" value="1"/>
</dbReference>
<organism evidence="10 11">
    <name type="scientific">Lacticaseibacillus pabuli</name>
    <dbReference type="NCBI Taxonomy" id="3025672"/>
    <lineage>
        <taxon>Bacteria</taxon>
        <taxon>Bacillati</taxon>
        <taxon>Bacillota</taxon>
        <taxon>Bacilli</taxon>
        <taxon>Lactobacillales</taxon>
        <taxon>Lactobacillaceae</taxon>
        <taxon>Lacticaseibacillus</taxon>
    </lineage>
</organism>
<evidence type="ECO:0000256" key="9">
    <source>
        <dbReference type="SAM" id="Phobius"/>
    </source>
</evidence>
<evidence type="ECO:0000256" key="4">
    <source>
        <dbReference type="ARBA" id="ARBA00022475"/>
    </source>
</evidence>
<evidence type="ECO:0000256" key="6">
    <source>
        <dbReference type="ARBA" id="ARBA00022989"/>
    </source>
</evidence>
<evidence type="ECO:0000313" key="10">
    <source>
        <dbReference type="EMBL" id="WDF82460.1"/>
    </source>
</evidence>
<name>A0ABY7WTH5_9LACO</name>
<evidence type="ECO:0000313" key="11">
    <source>
        <dbReference type="Proteomes" id="UP001220377"/>
    </source>
</evidence>
<dbReference type="InterPro" id="IPR002549">
    <property type="entry name" value="AI-2E-like"/>
</dbReference>
<evidence type="ECO:0000256" key="8">
    <source>
        <dbReference type="SAM" id="MobiDB-lite"/>
    </source>
</evidence>
<sequence>MKRESMNRLVEVLLVGVTLLVLAGLVFILSKISFVFSPITTFISTIMGPFLIAGFLYYLLQPLVKLLQKIHVRGRAANVMAFVLLILILGGGLAYLIPQVVTQIASLIGNLPSFMRDAEVWLRDLANSKLAGELHVRDVLKSINLDSSQIASFASKYAGMSAATVGTVVGHIGNALVNIFMAPLVLFYFMKDGGKLSGSIQRFVSPRWREFVANLLGKMNSTMESYFSGQFMDMLIVGLLSCIGYAISGTPYALIIGITAGIMNMVPYIGPWLGAVPAVLVAMTVSWTQVILAIIVAVAVQQIDNNFVYPNVIGKSMEIHPLTVLVLLLTAGNMFGLLGVILGIPAYAVAKTALKCMVDEPRLHFFSWMRKPAPDAATPDAATPDTKAPKTDQPK</sequence>
<gene>
    <name evidence="10" type="ORF">PQ472_11285</name>
</gene>
<keyword evidence="7 9" id="KW-0472">Membrane</keyword>
<protein>
    <submittedName>
        <fullName evidence="10">AI-2E family transporter</fullName>
    </submittedName>
</protein>
<feature type="compositionally biased region" description="Low complexity" evidence="8">
    <location>
        <begin position="374"/>
        <end position="386"/>
    </location>
</feature>
<feature type="transmembrane region" description="Helical" evidence="9">
    <location>
        <begin position="35"/>
        <end position="59"/>
    </location>
</feature>
<feature type="transmembrane region" description="Helical" evidence="9">
    <location>
        <begin position="168"/>
        <end position="189"/>
    </location>
</feature>
<comment type="similarity">
    <text evidence="2">Belongs to the autoinducer-2 exporter (AI-2E) (TC 2.A.86) family.</text>
</comment>
<keyword evidence="11" id="KW-1185">Reference proteome</keyword>
<keyword evidence="5 9" id="KW-0812">Transmembrane</keyword>
<feature type="transmembrane region" description="Helical" evidence="9">
    <location>
        <begin position="226"/>
        <end position="247"/>
    </location>
</feature>
<dbReference type="PANTHER" id="PTHR21716:SF53">
    <property type="entry name" value="PERMEASE PERM-RELATED"/>
    <property type="match status" value="1"/>
</dbReference>
<dbReference type="Pfam" id="PF01594">
    <property type="entry name" value="AI-2E_transport"/>
    <property type="match status" value="1"/>
</dbReference>
<dbReference type="Proteomes" id="UP001220377">
    <property type="component" value="Chromosome"/>
</dbReference>
<feature type="transmembrane region" description="Helical" evidence="9">
    <location>
        <begin position="280"/>
        <end position="303"/>
    </location>
</feature>
<feature type="transmembrane region" description="Helical" evidence="9">
    <location>
        <begin position="79"/>
        <end position="97"/>
    </location>
</feature>
<accession>A0ABY7WTH5</accession>
<reference evidence="10 11" key="1">
    <citation type="submission" date="2023-02" db="EMBL/GenBank/DDBJ databases">
        <title>Genome sequence of Lacticaseibacillus sp. KACC 23028.</title>
        <authorList>
            <person name="Kim S."/>
            <person name="Heo J."/>
            <person name="Kwon S.-W."/>
        </authorList>
    </citation>
    <scope>NUCLEOTIDE SEQUENCE [LARGE SCALE GENOMIC DNA]</scope>
    <source>
        <strain evidence="10 11">KACC 23028</strain>
    </source>
</reference>
<evidence type="ECO:0000256" key="1">
    <source>
        <dbReference type="ARBA" id="ARBA00004651"/>
    </source>
</evidence>
<keyword evidence="6 9" id="KW-1133">Transmembrane helix</keyword>
<evidence type="ECO:0000256" key="2">
    <source>
        <dbReference type="ARBA" id="ARBA00009773"/>
    </source>
</evidence>
<evidence type="ECO:0000256" key="7">
    <source>
        <dbReference type="ARBA" id="ARBA00023136"/>
    </source>
</evidence>
<comment type="subcellular location">
    <subcellularLocation>
        <location evidence="1">Cell membrane</location>
        <topology evidence="1">Multi-pass membrane protein</topology>
    </subcellularLocation>
</comment>
<dbReference type="EMBL" id="CP117884">
    <property type="protein sequence ID" value="WDF82460.1"/>
    <property type="molecule type" value="Genomic_DNA"/>
</dbReference>
<dbReference type="RefSeq" id="WP_274259934.1">
    <property type="nucleotide sequence ID" value="NZ_CP117884.1"/>
</dbReference>
<keyword evidence="4" id="KW-1003">Cell membrane</keyword>
<keyword evidence="3" id="KW-0813">Transport</keyword>
<proteinExistence type="inferred from homology"/>
<evidence type="ECO:0000256" key="3">
    <source>
        <dbReference type="ARBA" id="ARBA00022448"/>
    </source>
</evidence>